<evidence type="ECO:0000313" key="2">
    <source>
        <dbReference type="EMBL" id="RLN12242.1"/>
    </source>
</evidence>
<gene>
    <name evidence="2" type="ORF">C2845_PM09G11940</name>
</gene>
<evidence type="ECO:0000256" key="1">
    <source>
        <dbReference type="SAM" id="MobiDB-lite"/>
    </source>
</evidence>
<feature type="compositionally biased region" description="Basic residues" evidence="1">
    <location>
        <begin position="42"/>
        <end position="52"/>
    </location>
</feature>
<dbReference type="OrthoDB" id="1436528at2759"/>
<feature type="region of interest" description="Disordered" evidence="1">
    <location>
        <begin position="30"/>
        <end position="52"/>
    </location>
</feature>
<keyword evidence="3" id="KW-1185">Reference proteome</keyword>
<evidence type="ECO:0000313" key="3">
    <source>
        <dbReference type="Proteomes" id="UP000275267"/>
    </source>
</evidence>
<sequence>MEPNWDGLPQVKPYWEEFKQYKLSEDAQELSEKGKANASNKKYNHHLRRGWV</sequence>
<dbReference type="EMBL" id="PQIB02000006">
    <property type="protein sequence ID" value="RLN12242.1"/>
    <property type="molecule type" value="Genomic_DNA"/>
</dbReference>
<name>A0A3L6S1C6_PANMI</name>
<reference evidence="3" key="1">
    <citation type="journal article" date="2019" name="Nat. Commun.">
        <title>The genome of broomcorn millet.</title>
        <authorList>
            <person name="Zou C."/>
            <person name="Miki D."/>
            <person name="Li D."/>
            <person name="Tang Q."/>
            <person name="Xiao L."/>
            <person name="Rajput S."/>
            <person name="Deng P."/>
            <person name="Jia W."/>
            <person name="Huang R."/>
            <person name="Zhang M."/>
            <person name="Sun Y."/>
            <person name="Hu J."/>
            <person name="Fu X."/>
            <person name="Schnable P.S."/>
            <person name="Li F."/>
            <person name="Zhang H."/>
            <person name="Feng B."/>
            <person name="Zhu X."/>
            <person name="Liu R."/>
            <person name="Schnable J.C."/>
            <person name="Zhu J.-K."/>
            <person name="Zhang H."/>
        </authorList>
    </citation>
    <scope>NUCLEOTIDE SEQUENCE [LARGE SCALE GENOMIC DNA]</scope>
</reference>
<comment type="caution">
    <text evidence="2">The sequence shown here is derived from an EMBL/GenBank/DDBJ whole genome shotgun (WGS) entry which is preliminary data.</text>
</comment>
<dbReference type="AlphaFoldDB" id="A0A3L6S1C6"/>
<organism evidence="2 3">
    <name type="scientific">Panicum miliaceum</name>
    <name type="common">Proso millet</name>
    <name type="synonym">Broomcorn millet</name>
    <dbReference type="NCBI Taxonomy" id="4540"/>
    <lineage>
        <taxon>Eukaryota</taxon>
        <taxon>Viridiplantae</taxon>
        <taxon>Streptophyta</taxon>
        <taxon>Embryophyta</taxon>
        <taxon>Tracheophyta</taxon>
        <taxon>Spermatophyta</taxon>
        <taxon>Magnoliopsida</taxon>
        <taxon>Liliopsida</taxon>
        <taxon>Poales</taxon>
        <taxon>Poaceae</taxon>
        <taxon>PACMAD clade</taxon>
        <taxon>Panicoideae</taxon>
        <taxon>Panicodae</taxon>
        <taxon>Paniceae</taxon>
        <taxon>Panicinae</taxon>
        <taxon>Panicum</taxon>
        <taxon>Panicum sect. Panicum</taxon>
    </lineage>
</organism>
<dbReference type="Proteomes" id="UP000275267">
    <property type="component" value="Unassembled WGS sequence"/>
</dbReference>
<proteinExistence type="predicted"/>
<accession>A0A3L6S1C6</accession>
<protein>
    <submittedName>
        <fullName evidence="2">Uncharacterized protein</fullName>
    </submittedName>
</protein>